<evidence type="ECO:0000313" key="1">
    <source>
        <dbReference type="EMBL" id="KAK7603907.1"/>
    </source>
</evidence>
<name>A0AAN9TS58_9HEMI</name>
<organism evidence="1 2">
    <name type="scientific">Parthenolecanium corni</name>
    <dbReference type="NCBI Taxonomy" id="536013"/>
    <lineage>
        <taxon>Eukaryota</taxon>
        <taxon>Metazoa</taxon>
        <taxon>Ecdysozoa</taxon>
        <taxon>Arthropoda</taxon>
        <taxon>Hexapoda</taxon>
        <taxon>Insecta</taxon>
        <taxon>Pterygota</taxon>
        <taxon>Neoptera</taxon>
        <taxon>Paraneoptera</taxon>
        <taxon>Hemiptera</taxon>
        <taxon>Sternorrhyncha</taxon>
        <taxon>Coccoidea</taxon>
        <taxon>Coccidae</taxon>
        <taxon>Parthenolecanium</taxon>
    </lineage>
</organism>
<sequence>MSELNERAILWLDFDVILTADDE</sequence>
<dbReference type="Proteomes" id="UP001367676">
    <property type="component" value="Unassembled WGS sequence"/>
</dbReference>
<comment type="caution">
    <text evidence="1">The sequence shown here is derived from an EMBL/GenBank/DDBJ whole genome shotgun (WGS) entry which is preliminary data.</text>
</comment>
<proteinExistence type="predicted"/>
<keyword evidence="2" id="KW-1185">Reference proteome</keyword>
<reference evidence="1 2" key="1">
    <citation type="submission" date="2024-03" db="EMBL/GenBank/DDBJ databases">
        <title>Adaptation during the transition from Ophiocordyceps entomopathogen to insect associate is accompanied by gene loss and intensified selection.</title>
        <authorList>
            <person name="Ward C.M."/>
            <person name="Onetto C.A."/>
            <person name="Borneman A.R."/>
        </authorList>
    </citation>
    <scope>NUCLEOTIDE SEQUENCE [LARGE SCALE GENOMIC DNA]</scope>
    <source>
        <strain evidence="1">AWRI1</strain>
        <tissue evidence="1">Single Adult Female</tissue>
    </source>
</reference>
<accession>A0AAN9TS58</accession>
<evidence type="ECO:0000313" key="2">
    <source>
        <dbReference type="Proteomes" id="UP001367676"/>
    </source>
</evidence>
<dbReference type="AlphaFoldDB" id="A0AAN9TS58"/>
<protein>
    <submittedName>
        <fullName evidence="1">Uncharacterized protein</fullName>
    </submittedName>
</protein>
<dbReference type="EMBL" id="JBBCAQ010000004">
    <property type="protein sequence ID" value="KAK7603907.1"/>
    <property type="molecule type" value="Genomic_DNA"/>
</dbReference>
<gene>
    <name evidence="1" type="ORF">V9T40_004180</name>
</gene>